<evidence type="ECO:0000259" key="1">
    <source>
        <dbReference type="SMART" id="SM00861"/>
    </source>
</evidence>
<dbReference type="EMBL" id="AP019368">
    <property type="protein sequence ID" value="BBH53879.1"/>
    <property type="molecule type" value="Genomic_DNA"/>
</dbReference>
<evidence type="ECO:0000313" key="2">
    <source>
        <dbReference type="EMBL" id="BBH53879.1"/>
    </source>
</evidence>
<reference evidence="2 3" key="1">
    <citation type="submission" date="2018-12" db="EMBL/GenBank/DDBJ databases">
        <title>Rubrispira sanarue gen. nov., sp., nov., a member of the order Silvanigrellales, isolated from a brackish lake in Hamamatsu Japan.</title>
        <authorList>
            <person name="Maejima Y."/>
            <person name="Iino T."/>
            <person name="Muraguchi Y."/>
            <person name="Fukuda K."/>
            <person name="Nojiri H."/>
            <person name="Ohkuma M."/>
            <person name="Moriuchi R."/>
            <person name="Dohra H."/>
            <person name="Kimbara K."/>
            <person name="Shintani M."/>
        </authorList>
    </citation>
    <scope>NUCLEOTIDE SEQUENCE [LARGE SCALE GENOMIC DNA]</scope>
    <source>
        <strain evidence="2 3">RF1110005</strain>
    </source>
</reference>
<dbReference type="Gene3D" id="3.40.50.920">
    <property type="match status" value="1"/>
</dbReference>
<name>A0A4P2VPU2_FLUSA</name>
<accession>A0A4P2VPU2</accession>
<dbReference type="SMART" id="SM00861">
    <property type="entry name" value="Transket_pyr"/>
    <property type="match status" value="1"/>
</dbReference>
<keyword evidence="3" id="KW-1185">Reference proteome</keyword>
<dbReference type="OrthoDB" id="9803371at2"/>
<dbReference type="InterPro" id="IPR029061">
    <property type="entry name" value="THDP-binding"/>
</dbReference>
<evidence type="ECO:0000313" key="3">
    <source>
        <dbReference type="Proteomes" id="UP000291236"/>
    </source>
</evidence>
<dbReference type="KEGG" id="sbf:JCM31447_23320"/>
<protein>
    <submittedName>
        <fullName evidence="2">Transketolase</fullName>
    </submittedName>
</protein>
<dbReference type="Proteomes" id="UP000291236">
    <property type="component" value="Chromosome"/>
</dbReference>
<dbReference type="Gene3D" id="3.40.50.970">
    <property type="match status" value="1"/>
</dbReference>
<dbReference type="Pfam" id="PF02779">
    <property type="entry name" value="Transket_pyr"/>
    <property type="match status" value="1"/>
</dbReference>
<dbReference type="PANTHER" id="PTHR43825:SF3">
    <property type="entry name" value="PYRUVATE DEHYDROGENASE E1 COMPONENT"/>
    <property type="match status" value="1"/>
</dbReference>
<organism evidence="2 3">
    <name type="scientific">Fluviispira sanaruensis</name>
    <dbReference type="NCBI Taxonomy" id="2493639"/>
    <lineage>
        <taxon>Bacteria</taxon>
        <taxon>Pseudomonadati</taxon>
        <taxon>Bdellovibrionota</taxon>
        <taxon>Oligoflexia</taxon>
        <taxon>Silvanigrellales</taxon>
        <taxon>Silvanigrellaceae</taxon>
        <taxon>Fluviispira</taxon>
    </lineage>
</organism>
<dbReference type="RefSeq" id="WP_130610615.1">
    <property type="nucleotide sequence ID" value="NZ_AP019368.1"/>
</dbReference>
<dbReference type="AlphaFoldDB" id="A0A4P2VPU2"/>
<dbReference type="PANTHER" id="PTHR43825">
    <property type="entry name" value="PYRUVATE DEHYDROGENASE E1 COMPONENT"/>
    <property type="match status" value="1"/>
</dbReference>
<feature type="domain" description="Transketolase-like pyrimidine-binding" evidence="1">
    <location>
        <begin position="1"/>
        <end position="162"/>
    </location>
</feature>
<sequence>MRNELTQNLLLKSSDKDFIFLTGDLGFMALEPLKESLGERFINAGVAEQNMISVAAGLAQSGLKPWVYSIAPFVYARPFEQIRNDICLHELPVVLVGNGGGYGYGIMGPTHHAIDDYGALLGLNSMNVYIPAFVEDLTCIINLLFETKKPSYLRLGVDKKPKSYKVKPYSTWRHLYQGERATLLFIGPIVSEFLKIESSDHNCSVWLLSKLSNGENILDKDFIQDVQSTRKLLIVEEHLEHGSAASMITYEFCKRNIHLEKFIHLCAKGYPSGKYGSQSFHQKESNIDSNSIFQTINELIN</sequence>
<gene>
    <name evidence="2" type="ORF">JCM31447_23320</name>
</gene>
<dbReference type="InterPro" id="IPR051157">
    <property type="entry name" value="PDH/Transketolase"/>
</dbReference>
<dbReference type="CDD" id="cd07033">
    <property type="entry name" value="TPP_PYR_DXS_TK_like"/>
    <property type="match status" value="1"/>
</dbReference>
<dbReference type="InterPro" id="IPR005475">
    <property type="entry name" value="Transketolase-like_Pyr-bd"/>
</dbReference>
<proteinExistence type="predicted"/>
<dbReference type="InterPro" id="IPR009014">
    <property type="entry name" value="Transketo_C/PFOR_II"/>
</dbReference>
<dbReference type="SUPFAM" id="SSF52518">
    <property type="entry name" value="Thiamin diphosphate-binding fold (THDP-binding)"/>
    <property type="match status" value="1"/>
</dbReference>